<accession>D3FCE3</accession>
<evidence type="ECO:0000256" key="2">
    <source>
        <dbReference type="ARBA" id="ARBA00022475"/>
    </source>
</evidence>
<dbReference type="GO" id="GO:0009103">
    <property type="term" value="P:lipopolysaccharide biosynthetic process"/>
    <property type="evidence" value="ECO:0007669"/>
    <property type="project" value="UniProtKB-ARBA"/>
</dbReference>
<evidence type="ECO:0000256" key="4">
    <source>
        <dbReference type="ARBA" id="ARBA00022679"/>
    </source>
</evidence>
<name>D3FCE3_CONWI</name>
<evidence type="ECO:0000256" key="8">
    <source>
        <dbReference type="SAM" id="Phobius"/>
    </source>
</evidence>
<dbReference type="PANTHER" id="PTHR33908:SF11">
    <property type="entry name" value="MEMBRANE PROTEIN"/>
    <property type="match status" value="1"/>
</dbReference>
<feature type="transmembrane region" description="Helical" evidence="8">
    <location>
        <begin position="213"/>
        <end position="233"/>
    </location>
</feature>
<feature type="transmembrane region" description="Helical" evidence="8">
    <location>
        <begin position="348"/>
        <end position="364"/>
    </location>
</feature>
<feature type="transmembrane region" description="Helical" evidence="8">
    <location>
        <begin position="299"/>
        <end position="317"/>
    </location>
</feature>
<feature type="transmembrane region" description="Helical" evidence="8">
    <location>
        <begin position="20"/>
        <end position="37"/>
    </location>
</feature>
<feature type="transmembrane region" description="Helical" evidence="8">
    <location>
        <begin position="186"/>
        <end position="206"/>
    </location>
</feature>
<keyword evidence="3" id="KW-0328">Glycosyltransferase</keyword>
<dbReference type="EMBL" id="CP001854">
    <property type="protein sequence ID" value="ADB49416.1"/>
    <property type="molecule type" value="Genomic_DNA"/>
</dbReference>
<dbReference type="OrthoDB" id="5318634at2"/>
<dbReference type="eggNOG" id="COG5305">
    <property type="taxonomic scope" value="Bacteria"/>
</dbReference>
<evidence type="ECO:0000256" key="3">
    <source>
        <dbReference type="ARBA" id="ARBA00022676"/>
    </source>
</evidence>
<reference evidence="10 11" key="1">
    <citation type="journal article" date="2010" name="Stand. Genomic Sci.">
        <title>Complete genome sequence of Conexibacter woesei type strain (ID131577).</title>
        <authorList>
            <person name="Pukall R."/>
            <person name="Lapidus A."/>
            <person name="Glavina Del Rio T."/>
            <person name="Copeland A."/>
            <person name="Tice H."/>
            <person name="Cheng J.-F."/>
            <person name="Lucas S."/>
            <person name="Chen F."/>
            <person name="Nolan M."/>
            <person name="Bruce D."/>
            <person name="Goodwin L."/>
            <person name="Pitluck S."/>
            <person name="Mavromatis K."/>
            <person name="Ivanova N."/>
            <person name="Ovchinnikova G."/>
            <person name="Pati A."/>
            <person name="Chen A."/>
            <person name="Palaniappan K."/>
            <person name="Land M."/>
            <person name="Hauser L."/>
            <person name="Chang Y.-J."/>
            <person name="Jeffries C.D."/>
            <person name="Chain P."/>
            <person name="Meincke L."/>
            <person name="Sims D."/>
            <person name="Brettin T."/>
            <person name="Detter J.C."/>
            <person name="Rohde M."/>
            <person name="Goeker M."/>
            <person name="Bristow J."/>
            <person name="Eisen J.A."/>
            <person name="Markowitz V."/>
            <person name="Kyrpides N.C."/>
            <person name="Klenk H.-P."/>
            <person name="Hugenholtz P."/>
        </authorList>
    </citation>
    <scope>NUCLEOTIDE SEQUENCE [LARGE SCALE GENOMIC DNA]</scope>
    <source>
        <strain evidence="11">DSM 14684 / CIP 108061 / JCM 11494 / NBRC 100937 / ID131577</strain>
    </source>
</reference>
<keyword evidence="11" id="KW-1185">Reference proteome</keyword>
<dbReference type="HOGENOM" id="CLU_027934_0_0_11"/>
<dbReference type="Proteomes" id="UP000008229">
    <property type="component" value="Chromosome"/>
</dbReference>
<evidence type="ECO:0000256" key="7">
    <source>
        <dbReference type="ARBA" id="ARBA00023136"/>
    </source>
</evidence>
<feature type="transmembrane region" description="Helical" evidence="8">
    <location>
        <begin position="94"/>
        <end position="115"/>
    </location>
</feature>
<evidence type="ECO:0000256" key="6">
    <source>
        <dbReference type="ARBA" id="ARBA00022989"/>
    </source>
</evidence>
<evidence type="ECO:0000256" key="5">
    <source>
        <dbReference type="ARBA" id="ARBA00022692"/>
    </source>
</evidence>
<dbReference type="KEGG" id="cwo:Cwoe_0983"/>
<dbReference type="Pfam" id="PF13231">
    <property type="entry name" value="PMT_2"/>
    <property type="match status" value="1"/>
</dbReference>
<reference evidence="11" key="2">
    <citation type="submission" date="2010-01" db="EMBL/GenBank/DDBJ databases">
        <title>The complete genome of Conexibacter woesei DSM 14684.</title>
        <authorList>
            <consortium name="US DOE Joint Genome Institute (JGI-PGF)"/>
            <person name="Lucas S."/>
            <person name="Copeland A."/>
            <person name="Lapidus A."/>
            <person name="Glavina del Rio T."/>
            <person name="Dalin E."/>
            <person name="Tice H."/>
            <person name="Bruce D."/>
            <person name="Goodwin L."/>
            <person name="Pitluck S."/>
            <person name="Kyrpides N."/>
            <person name="Mavromatis K."/>
            <person name="Ivanova N."/>
            <person name="Mikhailova N."/>
            <person name="Chertkov O."/>
            <person name="Brettin T."/>
            <person name="Detter J.C."/>
            <person name="Han C."/>
            <person name="Larimer F."/>
            <person name="Land M."/>
            <person name="Hauser L."/>
            <person name="Markowitz V."/>
            <person name="Cheng J.-F."/>
            <person name="Hugenholtz P."/>
            <person name="Woyke T."/>
            <person name="Wu D."/>
            <person name="Pukall R."/>
            <person name="Steenblock K."/>
            <person name="Schneider S."/>
            <person name="Klenk H.-P."/>
            <person name="Eisen J.A."/>
        </authorList>
    </citation>
    <scope>NUCLEOTIDE SEQUENCE [LARGE SCALE GENOMIC DNA]</scope>
    <source>
        <strain evidence="11">DSM 14684 / CIP 108061 / JCM 11494 / NBRC 100937 / ID131577</strain>
    </source>
</reference>
<evidence type="ECO:0000313" key="11">
    <source>
        <dbReference type="Proteomes" id="UP000008229"/>
    </source>
</evidence>
<keyword evidence="7 8" id="KW-0472">Membrane</keyword>
<proteinExistence type="predicted"/>
<dbReference type="STRING" id="469383.Cwoe_0983"/>
<evidence type="ECO:0000313" key="10">
    <source>
        <dbReference type="EMBL" id="ADB49416.1"/>
    </source>
</evidence>
<organism evidence="10 11">
    <name type="scientific">Conexibacter woesei (strain DSM 14684 / CCUG 47730 / CIP 108061 / JCM 11494 / NBRC 100937 / ID131577)</name>
    <dbReference type="NCBI Taxonomy" id="469383"/>
    <lineage>
        <taxon>Bacteria</taxon>
        <taxon>Bacillati</taxon>
        <taxon>Actinomycetota</taxon>
        <taxon>Thermoleophilia</taxon>
        <taxon>Solirubrobacterales</taxon>
        <taxon>Conexibacteraceae</taxon>
        <taxon>Conexibacter</taxon>
    </lineage>
</organism>
<dbReference type="AlphaFoldDB" id="D3FCE3"/>
<dbReference type="GO" id="GO:0016763">
    <property type="term" value="F:pentosyltransferase activity"/>
    <property type="evidence" value="ECO:0007669"/>
    <property type="project" value="TreeGrafter"/>
</dbReference>
<protein>
    <submittedName>
        <fullName evidence="10">Membrane protein-like protein</fullName>
    </submittedName>
</protein>
<comment type="subcellular location">
    <subcellularLocation>
        <location evidence="1">Cell membrane</location>
        <topology evidence="1">Multi-pass membrane protein</topology>
    </subcellularLocation>
</comment>
<keyword evidence="5 8" id="KW-0812">Transmembrane</keyword>
<dbReference type="InterPro" id="IPR038731">
    <property type="entry name" value="RgtA/B/C-like"/>
</dbReference>
<feature type="transmembrane region" description="Helical" evidence="8">
    <location>
        <begin position="269"/>
        <end position="287"/>
    </location>
</feature>
<keyword evidence="6 8" id="KW-1133">Transmembrane helix</keyword>
<dbReference type="GO" id="GO:0005886">
    <property type="term" value="C:plasma membrane"/>
    <property type="evidence" value="ECO:0007669"/>
    <property type="project" value="UniProtKB-SubCell"/>
</dbReference>
<dbReference type="InterPro" id="IPR050297">
    <property type="entry name" value="LipidA_mod_glycosyltrf_83"/>
</dbReference>
<gene>
    <name evidence="10" type="ordered locus">Cwoe_0983</name>
</gene>
<keyword evidence="4" id="KW-0808">Transferase</keyword>
<evidence type="ECO:0000259" key="9">
    <source>
        <dbReference type="Pfam" id="PF13231"/>
    </source>
</evidence>
<dbReference type="RefSeq" id="WP_012932469.1">
    <property type="nucleotide sequence ID" value="NC_013739.1"/>
</dbReference>
<feature type="transmembrane region" description="Helical" evidence="8">
    <location>
        <begin position="146"/>
        <end position="166"/>
    </location>
</feature>
<keyword evidence="2" id="KW-1003">Cell membrane</keyword>
<sequence>MATAAVPRTNRRFELRAPDALLAAAALIVLTAISIYVRTRSISGSFWMDEGLSVGIASHDLMDIPGVLREDGSPPLYYMGLNLWMDAFGRTETAVHWFSLIFSLLTIPAAMWAGWSLWGKRAGYIGAAICALNPFLTSYGEEARMYSLMALLALLATACFLHAFAYRRGRVYVVLFAVLQTLMLYTHGWGIFYGLAAFLALIFLWWRSEERRTLAIEGLAAFTAAAILFLPWLPTLLFQAAHTAAPWGRAPRFGAPIQISRDLMGGDRASIVMLLVGGFGAAAALAANKGRNDGERLSIWVLLLIPITTLVIAWTISQITPAWVSRYFAVALAPMLLLTALGLARARVLGLVALAALAVFWANPRPFVDGYKSSVRDIGAEAGSQMRPGDLVITGQPEQTPLAWYYLPAGLRYADSAGIVDDPRHMDWVDAMDKYEAAQPRDVLPPLLDSLRPGQKVLFMRPLTEGVENWSAPWTQLARRRSAQFGAILQADARPGGTLRQIDVAPQFYRGASTVGNVGILYEKVRDQPATQVP</sequence>
<feature type="domain" description="Glycosyltransferase RgtA/B/C/D-like" evidence="9">
    <location>
        <begin position="74"/>
        <end position="233"/>
    </location>
</feature>
<evidence type="ECO:0000256" key="1">
    <source>
        <dbReference type="ARBA" id="ARBA00004651"/>
    </source>
</evidence>
<dbReference type="PANTHER" id="PTHR33908">
    <property type="entry name" value="MANNOSYLTRANSFERASE YKCB-RELATED"/>
    <property type="match status" value="1"/>
</dbReference>